<dbReference type="Proteomes" id="UP001596132">
    <property type="component" value="Unassembled WGS sequence"/>
</dbReference>
<dbReference type="RefSeq" id="WP_156128125.1">
    <property type="nucleotide sequence ID" value="NZ_CDDF01000005.1"/>
</dbReference>
<organism evidence="1 2">
    <name type="scientific">Aeromonas eucrenophila</name>
    <dbReference type="NCBI Taxonomy" id="649"/>
    <lineage>
        <taxon>Bacteria</taxon>
        <taxon>Pseudomonadati</taxon>
        <taxon>Pseudomonadota</taxon>
        <taxon>Gammaproteobacteria</taxon>
        <taxon>Aeromonadales</taxon>
        <taxon>Aeromonadaceae</taxon>
        <taxon>Aeromonas</taxon>
    </lineage>
</organism>
<dbReference type="EMBL" id="JBHSPP010000005">
    <property type="protein sequence ID" value="MFC5705437.1"/>
    <property type="molecule type" value="Genomic_DNA"/>
</dbReference>
<accession>A0ABW0Y753</accession>
<sequence>MRTVAIPTALRNVKALSRQLAHAAGRRHIKRPDDKAVLANAINAHAWHSLWQCMNKKVGQI</sequence>
<protein>
    <recommendedName>
        <fullName evidence="3">Transposase</fullName>
    </recommendedName>
</protein>
<evidence type="ECO:0000313" key="2">
    <source>
        <dbReference type="Proteomes" id="UP001596132"/>
    </source>
</evidence>
<gene>
    <name evidence="1" type="ORF">ACFPVW_04985</name>
</gene>
<comment type="caution">
    <text evidence="1">The sequence shown here is derived from an EMBL/GenBank/DDBJ whole genome shotgun (WGS) entry which is preliminary data.</text>
</comment>
<proteinExistence type="predicted"/>
<keyword evidence="2" id="KW-1185">Reference proteome</keyword>
<name>A0ABW0Y753_9GAMM</name>
<evidence type="ECO:0000313" key="1">
    <source>
        <dbReference type="EMBL" id="MFC5705437.1"/>
    </source>
</evidence>
<reference evidence="2" key="1">
    <citation type="journal article" date="2019" name="Int. J. Syst. Evol. Microbiol.">
        <title>The Global Catalogue of Microorganisms (GCM) 10K type strain sequencing project: providing services to taxonomists for standard genome sequencing and annotation.</title>
        <authorList>
            <consortium name="The Broad Institute Genomics Platform"/>
            <consortium name="The Broad Institute Genome Sequencing Center for Infectious Disease"/>
            <person name="Wu L."/>
            <person name="Ma J."/>
        </authorList>
    </citation>
    <scope>NUCLEOTIDE SEQUENCE [LARGE SCALE GENOMIC DNA]</scope>
    <source>
        <strain evidence="2">KCTC 15012</strain>
    </source>
</reference>
<evidence type="ECO:0008006" key="3">
    <source>
        <dbReference type="Google" id="ProtNLM"/>
    </source>
</evidence>